<name>A0A0K9FBT9_9BACI</name>
<feature type="transmembrane region" description="Helical" evidence="1">
    <location>
        <begin position="49"/>
        <end position="72"/>
    </location>
</feature>
<feature type="transmembrane region" description="Helical" evidence="1">
    <location>
        <begin position="132"/>
        <end position="154"/>
    </location>
</feature>
<dbReference type="Pfam" id="PF07853">
    <property type="entry name" value="DUF1648"/>
    <property type="match status" value="1"/>
</dbReference>
<dbReference type="RefSeq" id="WP_049664408.1">
    <property type="nucleotide sequence ID" value="NZ_LFXJ01000005.1"/>
</dbReference>
<evidence type="ECO:0000313" key="5">
    <source>
        <dbReference type="Proteomes" id="UP000037326"/>
    </source>
</evidence>
<evidence type="ECO:0000313" key="4">
    <source>
        <dbReference type="EMBL" id="KMY31693.1"/>
    </source>
</evidence>
<keyword evidence="1" id="KW-1133">Transmembrane helix</keyword>
<evidence type="ECO:0000259" key="2">
    <source>
        <dbReference type="Pfam" id="PF07853"/>
    </source>
</evidence>
<protein>
    <recommendedName>
        <fullName evidence="6">DUF1648 domain-containing protein</fullName>
    </recommendedName>
</protein>
<evidence type="ECO:0000259" key="3">
    <source>
        <dbReference type="Pfam" id="PF19124"/>
    </source>
</evidence>
<feature type="transmembrane region" description="Helical" evidence="1">
    <location>
        <begin position="341"/>
        <end position="358"/>
    </location>
</feature>
<keyword evidence="1" id="KW-0472">Membrane</keyword>
<evidence type="ECO:0008006" key="6">
    <source>
        <dbReference type="Google" id="ProtNLM"/>
    </source>
</evidence>
<organism evidence="4 5">
    <name type="scientific">Lysinibacillus xylanilyticus</name>
    <dbReference type="NCBI Taxonomy" id="582475"/>
    <lineage>
        <taxon>Bacteria</taxon>
        <taxon>Bacillati</taxon>
        <taxon>Bacillota</taxon>
        <taxon>Bacilli</taxon>
        <taxon>Bacillales</taxon>
        <taxon>Bacillaceae</taxon>
        <taxon>Lysinibacillus</taxon>
    </lineage>
</organism>
<feature type="domain" description="DUF5808" evidence="3">
    <location>
        <begin position="318"/>
        <end position="343"/>
    </location>
</feature>
<feature type="transmembrane region" description="Helical" evidence="1">
    <location>
        <begin position="181"/>
        <end position="203"/>
    </location>
</feature>
<evidence type="ECO:0000256" key="1">
    <source>
        <dbReference type="SAM" id="Phobius"/>
    </source>
</evidence>
<comment type="caution">
    <text evidence="4">The sequence shown here is derived from an EMBL/GenBank/DDBJ whole genome shotgun (WGS) entry which is preliminary data.</text>
</comment>
<feature type="domain" description="DUF1648" evidence="2">
    <location>
        <begin position="143"/>
        <end position="191"/>
    </location>
</feature>
<dbReference type="GO" id="GO:0009636">
    <property type="term" value="P:response to toxic substance"/>
    <property type="evidence" value="ECO:0007669"/>
    <property type="project" value="TreeGrafter"/>
</dbReference>
<dbReference type="EMBL" id="LFXJ01000005">
    <property type="protein sequence ID" value="KMY31693.1"/>
    <property type="molecule type" value="Genomic_DNA"/>
</dbReference>
<dbReference type="GeneID" id="96597776"/>
<feature type="transmembrane region" description="Helical" evidence="1">
    <location>
        <begin position="233"/>
        <end position="251"/>
    </location>
</feature>
<dbReference type="Proteomes" id="UP000037326">
    <property type="component" value="Unassembled WGS sequence"/>
</dbReference>
<keyword evidence="1" id="KW-0812">Transmembrane</keyword>
<dbReference type="PATRIC" id="fig|582475.4.peg.575"/>
<feature type="transmembrane region" description="Helical" evidence="1">
    <location>
        <begin position="263"/>
        <end position="282"/>
    </location>
</feature>
<dbReference type="OrthoDB" id="157646at2"/>
<sequence length="359" mass="41160">MLFILSIFIFAGVLETVTPYLSRKTTVFGVSIPEPYVQHQQLQLFKKHYSMFVGSIAAAFLLGQILLLLTSIQEEKFVLLSFIFLCVMFLLSAALSMSYHIKIKKLKKQENWEAHVKTVYVTDLSLRDRDEVLSPIFFALPIIITLALITFTYMNYNAIPDVFATHWNAAGEADGWTEKTWISVIVMPLILLGTQISLFIISFGMKSAKIQLSAQAKEASANRELTQRKYGSWYLAAINYNMTILFVVLHYTTVILKDQTAPYFFPLFIVSMIVSLGGLILFNWKLSKSNERFDDLHTNETASADDRYWKWGIFYSNKNDPSLLVEKKYGIGWTVNMANKWSYIILLVIFLPILLVIFI</sequence>
<reference evidence="5" key="1">
    <citation type="submission" date="2015-07" db="EMBL/GenBank/DDBJ databases">
        <authorList>
            <consortium name="Consortium for Microbial Forensics and Genomics (microFORGE)"/>
            <person name="Knight B.M."/>
            <person name="Roberts D.P."/>
            <person name="Lin D."/>
            <person name="Hari K."/>
            <person name="Fletcher J."/>
            <person name="Melcher U."/>
            <person name="Blagden T."/>
            <person name="Winegar R.A."/>
        </authorList>
    </citation>
    <scope>NUCLEOTIDE SEQUENCE [LARGE SCALE GENOMIC DNA]</scope>
    <source>
        <strain evidence="5">DSM 23493</strain>
    </source>
</reference>
<dbReference type="PANTHER" id="PTHR37810:SF9">
    <property type="entry name" value="MEMBRANE PROTEIN"/>
    <property type="match status" value="1"/>
</dbReference>
<feature type="transmembrane region" description="Helical" evidence="1">
    <location>
        <begin position="78"/>
        <end position="99"/>
    </location>
</feature>
<proteinExistence type="predicted"/>
<dbReference type="InterPro" id="IPR043831">
    <property type="entry name" value="DUF5808"/>
</dbReference>
<dbReference type="InterPro" id="IPR012867">
    <property type="entry name" value="DUF1648"/>
</dbReference>
<accession>A0A0K9FBT9</accession>
<dbReference type="Pfam" id="PF19124">
    <property type="entry name" value="DUF5808"/>
    <property type="match status" value="1"/>
</dbReference>
<dbReference type="AlphaFoldDB" id="A0A0K9FBT9"/>
<dbReference type="PANTHER" id="PTHR37810">
    <property type="entry name" value="IMMUNITY PROTEIN SDPI"/>
    <property type="match status" value="1"/>
</dbReference>
<gene>
    <name evidence="4" type="ORF">ACZ11_05665</name>
</gene>